<dbReference type="AlphaFoldDB" id="D1AN33"/>
<evidence type="ECO:0000256" key="5">
    <source>
        <dbReference type="ARBA" id="ARBA00022989"/>
    </source>
</evidence>
<keyword evidence="10" id="KW-1185">Reference proteome</keyword>
<organism evidence="9 10">
    <name type="scientific">Sebaldella termitidis (strain ATCC 33386 / NCTC 11300)</name>
    <dbReference type="NCBI Taxonomy" id="526218"/>
    <lineage>
        <taxon>Bacteria</taxon>
        <taxon>Fusobacteriati</taxon>
        <taxon>Fusobacteriota</taxon>
        <taxon>Fusobacteriia</taxon>
        <taxon>Fusobacteriales</taxon>
        <taxon>Leptotrichiaceae</taxon>
        <taxon>Sebaldella</taxon>
    </lineage>
</organism>
<evidence type="ECO:0000256" key="4">
    <source>
        <dbReference type="ARBA" id="ARBA00022692"/>
    </source>
</evidence>
<evidence type="ECO:0000256" key="1">
    <source>
        <dbReference type="ARBA" id="ARBA00004651"/>
    </source>
</evidence>
<keyword evidence="3" id="KW-1003">Cell membrane</keyword>
<dbReference type="HOGENOM" id="CLU_077375_0_1_0"/>
<reference evidence="9 10" key="2">
    <citation type="journal article" date="2010" name="Stand. Genomic Sci.">
        <title>Complete genome sequence of Sebaldella termitidis type strain (NCTC 11300).</title>
        <authorList>
            <person name="Harmon-Smith M."/>
            <person name="Celia L."/>
            <person name="Chertkov O."/>
            <person name="Lapidus A."/>
            <person name="Copeland A."/>
            <person name="Glavina Del Rio T."/>
            <person name="Nolan M."/>
            <person name="Lucas S."/>
            <person name="Tice H."/>
            <person name="Cheng J.F."/>
            <person name="Han C."/>
            <person name="Detter J.C."/>
            <person name="Bruce D."/>
            <person name="Goodwin L."/>
            <person name="Pitluck S."/>
            <person name="Pati A."/>
            <person name="Liolios K."/>
            <person name="Ivanova N."/>
            <person name="Mavromatis K."/>
            <person name="Mikhailova N."/>
            <person name="Chen A."/>
            <person name="Palaniappan K."/>
            <person name="Land M."/>
            <person name="Hauser L."/>
            <person name="Chang Y.J."/>
            <person name="Jeffries C.D."/>
            <person name="Brettin T."/>
            <person name="Goker M."/>
            <person name="Beck B."/>
            <person name="Bristow J."/>
            <person name="Eisen J.A."/>
            <person name="Markowitz V."/>
            <person name="Hugenholtz P."/>
            <person name="Kyrpides N.C."/>
            <person name="Klenk H.P."/>
            <person name="Chen F."/>
        </authorList>
    </citation>
    <scope>NUCLEOTIDE SEQUENCE [LARGE SCALE GENOMIC DNA]</scope>
    <source>
        <strain evidence="10">ATCC 33386 / NCTC 11300</strain>
    </source>
</reference>
<dbReference type="PANTHER" id="PTHR30450">
    <property type="entry name" value="ABC TRANSPORTER PERMEASE"/>
    <property type="match status" value="1"/>
</dbReference>
<dbReference type="InterPro" id="IPR051322">
    <property type="entry name" value="AA_ABC_Transporter_Permease"/>
</dbReference>
<evidence type="ECO:0000256" key="2">
    <source>
        <dbReference type="ARBA" id="ARBA00022448"/>
    </source>
</evidence>
<feature type="transmembrane region" description="Helical" evidence="7">
    <location>
        <begin position="98"/>
        <end position="115"/>
    </location>
</feature>
<name>D1AN33_SEBTE</name>
<dbReference type="GO" id="GO:0048473">
    <property type="term" value="P:D-methionine transmembrane transport"/>
    <property type="evidence" value="ECO:0007669"/>
    <property type="project" value="TreeGrafter"/>
</dbReference>
<feature type="transmembrane region" description="Helical" evidence="7">
    <location>
        <begin position="65"/>
        <end position="86"/>
    </location>
</feature>
<feature type="transmembrane region" description="Helical" evidence="7">
    <location>
        <begin position="194"/>
        <end position="218"/>
    </location>
</feature>
<sequence>MNFSSTRLFEYIPKIIVPALFATLRMLLFSMLISVIFGTIIGIILTVTGSGDLKENKKIYNTVGFFVNTIRAFPVIILIVAITPLTKFIVGTSIGEQAAIVPLSIAATPVIARLIQNSFDEVDRDLIIAAKSFGASTIQIIFKVLFVEALPSIISGLTTTTILFLGSITLAGAVGAGGLGAVALTYGYQRFDDAVMYTIVFILCILVFLIQGTGSLLYKKLK</sequence>
<evidence type="ECO:0000256" key="3">
    <source>
        <dbReference type="ARBA" id="ARBA00022475"/>
    </source>
</evidence>
<proteinExistence type="inferred from homology"/>
<keyword evidence="4 7" id="KW-0812">Transmembrane</keyword>
<keyword evidence="2 7" id="KW-0813">Transport</keyword>
<reference evidence="10" key="1">
    <citation type="submission" date="2009-09" db="EMBL/GenBank/DDBJ databases">
        <title>The complete chromosome of Sebaldella termitidis ATCC 33386.</title>
        <authorList>
            <consortium name="US DOE Joint Genome Institute (JGI-PGF)"/>
            <person name="Lucas S."/>
            <person name="Copeland A."/>
            <person name="Lapidus A."/>
            <person name="Glavina del Rio T."/>
            <person name="Dalin E."/>
            <person name="Tice H."/>
            <person name="Bruce D."/>
            <person name="Goodwin L."/>
            <person name="Pitluck S."/>
            <person name="Kyrpides N."/>
            <person name="Mavromatis K."/>
            <person name="Ivanova N."/>
            <person name="Mikhailova N."/>
            <person name="Sims D."/>
            <person name="Meincke L."/>
            <person name="Brettin T."/>
            <person name="Detter J.C."/>
            <person name="Han C."/>
            <person name="Larimer F."/>
            <person name="Land M."/>
            <person name="Hauser L."/>
            <person name="Markowitz V."/>
            <person name="Cheng J.F."/>
            <person name="Hugenholtz P."/>
            <person name="Woyke T."/>
            <person name="Wu D."/>
            <person name="Eisen J.A."/>
        </authorList>
    </citation>
    <scope>NUCLEOTIDE SEQUENCE [LARGE SCALE GENOMIC DNA]</scope>
    <source>
        <strain evidence="10">ATCC 33386 / NCTC 11300</strain>
    </source>
</reference>
<keyword evidence="5 7" id="KW-1133">Transmembrane helix</keyword>
<dbReference type="InterPro" id="IPR000515">
    <property type="entry name" value="MetI-like"/>
</dbReference>
<dbReference type="PROSITE" id="PS50928">
    <property type="entry name" value="ABC_TM1"/>
    <property type="match status" value="1"/>
</dbReference>
<dbReference type="STRING" id="526218.Sterm_0535"/>
<dbReference type="GO" id="GO:0005886">
    <property type="term" value="C:plasma membrane"/>
    <property type="evidence" value="ECO:0007669"/>
    <property type="project" value="UniProtKB-SubCell"/>
</dbReference>
<dbReference type="eggNOG" id="COG2011">
    <property type="taxonomic scope" value="Bacteria"/>
</dbReference>
<accession>D1AN33</accession>
<dbReference type="CDD" id="cd06261">
    <property type="entry name" value="TM_PBP2"/>
    <property type="match status" value="1"/>
</dbReference>
<dbReference type="KEGG" id="str:Sterm_0535"/>
<evidence type="ECO:0000313" key="10">
    <source>
        <dbReference type="Proteomes" id="UP000000845"/>
    </source>
</evidence>
<dbReference type="Pfam" id="PF00528">
    <property type="entry name" value="BPD_transp_1"/>
    <property type="match status" value="1"/>
</dbReference>
<dbReference type="RefSeq" id="WP_012860007.1">
    <property type="nucleotide sequence ID" value="NC_013517.1"/>
</dbReference>
<dbReference type="PANTHER" id="PTHR30450:SF1">
    <property type="entry name" value="D-METHIONINE TRANSPORT SYSTEM PERMEASE PROTEIN METI-RELATED"/>
    <property type="match status" value="1"/>
</dbReference>
<feature type="transmembrane region" description="Helical" evidence="7">
    <location>
        <begin position="162"/>
        <end position="188"/>
    </location>
</feature>
<dbReference type="EMBL" id="CP001739">
    <property type="protein sequence ID" value="ACZ07409.1"/>
    <property type="molecule type" value="Genomic_DNA"/>
</dbReference>
<feature type="transmembrane region" description="Helical" evidence="7">
    <location>
        <begin position="20"/>
        <end position="45"/>
    </location>
</feature>
<feature type="transmembrane region" description="Helical" evidence="7">
    <location>
        <begin position="127"/>
        <end position="150"/>
    </location>
</feature>
<evidence type="ECO:0000256" key="7">
    <source>
        <dbReference type="RuleBase" id="RU363032"/>
    </source>
</evidence>
<evidence type="ECO:0000313" key="9">
    <source>
        <dbReference type="EMBL" id="ACZ07409.1"/>
    </source>
</evidence>
<evidence type="ECO:0000256" key="6">
    <source>
        <dbReference type="ARBA" id="ARBA00023136"/>
    </source>
</evidence>
<dbReference type="Proteomes" id="UP000000845">
    <property type="component" value="Chromosome"/>
</dbReference>
<evidence type="ECO:0000259" key="8">
    <source>
        <dbReference type="PROSITE" id="PS50928"/>
    </source>
</evidence>
<comment type="similarity">
    <text evidence="7">Belongs to the binding-protein-dependent transport system permease family.</text>
</comment>
<feature type="domain" description="ABC transmembrane type-1" evidence="8">
    <location>
        <begin position="20"/>
        <end position="212"/>
    </location>
</feature>
<gene>
    <name evidence="9" type="ordered locus">Sterm_0535</name>
</gene>
<protein>
    <submittedName>
        <fullName evidence="9">Binding-protein-dependent transport systems inner membrane component</fullName>
    </submittedName>
</protein>
<dbReference type="InterPro" id="IPR035906">
    <property type="entry name" value="MetI-like_sf"/>
</dbReference>
<dbReference type="SUPFAM" id="SSF161098">
    <property type="entry name" value="MetI-like"/>
    <property type="match status" value="1"/>
</dbReference>
<dbReference type="Gene3D" id="1.10.3720.10">
    <property type="entry name" value="MetI-like"/>
    <property type="match status" value="1"/>
</dbReference>
<keyword evidence="6 7" id="KW-0472">Membrane</keyword>
<comment type="subcellular location">
    <subcellularLocation>
        <location evidence="1 7">Cell membrane</location>
        <topology evidence="1 7">Multi-pass membrane protein</topology>
    </subcellularLocation>
</comment>